<dbReference type="Pfam" id="PF03781">
    <property type="entry name" value="FGE-sulfatase"/>
    <property type="match status" value="1"/>
</dbReference>
<dbReference type="Gene3D" id="3.90.1580.10">
    <property type="entry name" value="paralog of FGE (formylglycine-generating enzyme)"/>
    <property type="match status" value="1"/>
</dbReference>
<name>A0A381S132_9ZZZZ</name>
<dbReference type="InterPro" id="IPR005532">
    <property type="entry name" value="SUMF_dom"/>
</dbReference>
<accession>A0A381S132</accession>
<evidence type="ECO:0000259" key="1">
    <source>
        <dbReference type="Pfam" id="PF03781"/>
    </source>
</evidence>
<dbReference type="PANTHER" id="PTHR23150">
    <property type="entry name" value="SULFATASE MODIFYING FACTOR 1, 2"/>
    <property type="match status" value="1"/>
</dbReference>
<dbReference type="AlphaFoldDB" id="A0A381S132"/>
<dbReference type="InterPro" id="IPR016187">
    <property type="entry name" value="CTDL_fold"/>
</dbReference>
<reference evidence="2" key="1">
    <citation type="submission" date="2018-05" db="EMBL/GenBank/DDBJ databases">
        <authorList>
            <person name="Lanie J.A."/>
            <person name="Ng W.-L."/>
            <person name="Kazmierczak K.M."/>
            <person name="Andrzejewski T.M."/>
            <person name="Davidsen T.M."/>
            <person name="Wayne K.J."/>
            <person name="Tettelin H."/>
            <person name="Glass J.I."/>
            <person name="Rusch D."/>
            <person name="Podicherti R."/>
            <person name="Tsui H.-C.T."/>
            <person name="Winkler M.E."/>
        </authorList>
    </citation>
    <scope>NUCLEOTIDE SEQUENCE</scope>
</reference>
<protein>
    <recommendedName>
        <fullName evidence="1">Sulfatase-modifying factor enzyme-like domain-containing protein</fullName>
    </recommendedName>
</protein>
<evidence type="ECO:0000313" key="2">
    <source>
        <dbReference type="EMBL" id="SUZ97028.1"/>
    </source>
</evidence>
<dbReference type="GO" id="GO:0120147">
    <property type="term" value="F:formylglycine-generating oxidase activity"/>
    <property type="evidence" value="ECO:0007669"/>
    <property type="project" value="TreeGrafter"/>
</dbReference>
<dbReference type="InterPro" id="IPR042095">
    <property type="entry name" value="SUMF_sf"/>
</dbReference>
<gene>
    <name evidence="2" type="ORF">METZ01_LOCUS49882</name>
</gene>
<dbReference type="PANTHER" id="PTHR23150:SF19">
    <property type="entry name" value="FORMYLGLYCINE-GENERATING ENZYME"/>
    <property type="match status" value="1"/>
</dbReference>
<proteinExistence type="predicted"/>
<organism evidence="2">
    <name type="scientific">marine metagenome</name>
    <dbReference type="NCBI Taxonomy" id="408172"/>
    <lineage>
        <taxon>unclassified sequences</taxon>
        <taxon>metagenomes</taxon>
        <taxon>ecological metagenomes</taxon>
    </lineage>
</organism>
<feature type="domain" description="Sulfatase-modifying factor enzyme-like" evidence="1">
    <location>
        <begin position="38"/>
        <end position="270"/>
    </location>
</feature>
<dbReference type="SUPFAM" id="SSF56436">
    <property type="entry name" value="C-type lectin-like"/>
    <property type="match status" value="1"/>
</dbReference>
<dbReference type="InterPro" id="IPR051043">
    <property type="entry name" value="Sulfatase_Mod_Factor_Kinase"/>
</dbReference>
<dbReference type="EMBL" id="UINC01002470">
    <property type="protein sequence ID" value="SUZ97028.1"/>
    <property type="molecule type" value="Genomic_DNA"/>
</dbReference>
<sequence length="319" mass="36495">MQYLPVFFLALFINAAQSQAQSFHAYKQDIPGSNLSISMVPIKGGEFKMGSPKNEKGRNEDEGPIHPVMVDDFWMSNLEISWDQYELFLTRRIDHAGNPKGSIELDIDGVSGATVPYMNLNKSGYPAVNITQYAASQFCKWLTAKTGHYYRLPTEAEWEHACRAGHQTAYSFGNQNHDLHKYGWYKKNSGGKLKKSGLKISNGNGLYDMHGNAAEWVLDSYDPKGYIDRQSGANNPLKKKKAIYPRVVRGGSFKDEADQLRSASRGFSKKRWKERDPQIPKSLWWHTDATHVGFRIIRPRIIPPRDELKYYWVLPKKEF</sequence>